<organism evidence="3">
    <name type="scientific">Trypanosoma vivax (strain Y486)</name>
    <dbReference type="NCBI Taxonomy" id="1055687"/>
    <lineage>
        <taxon>Eukaryota</taxon>
        <taxon>Discoba</taxon>
        <taxon>Euglenozoa</taxon>
        <taxon>Kinetoplastea</taxon>
        <taxon>Metakinetoplastina</taxon>
        <taxon>Trypanosomatida</taxon>
        <taxon>Trypanosomatidae</taxon>
        <taxon>Trypanosoma</taxon>
        <taxon>Duttonella</taxon>
    </lineage>
</organism>
<dbReference type="VEuPathDB" id="TriTrypDB:TvY486_0802680"/>
<keyword evidence="1" id="KW-1133">Transmembrane helix</keyword>
<feature type="transmembrane region" description="Helical" evidence="1">
    <location>
        <begin position="54"/>
        <end position="75"/>
    </location>
</feature>
<dbReference type="AlphaFoldDB" id="G0U0R0"/>
<keyword evidence="1" id="KW-0812">Transmembrane</keyword>
<sequence length="139" mass="15986">MLYLLRRMFNAAVLFTYLFACVSTPDTGGALFSCRRTIRDMNTRDESGMPFFSSLLLCPALPCSPPVVSLVSFAFSSRSPPLSCCHFFVLKLRFAHFFFFNLLLQPHTVAEQLPHSFIHLLCLRVFFFFVIRIALRQPH</sequence>
<keyword evidence="2" id="KW-0732">Signal</keyword>
<evidence type="ECO:0000256" key="1">
    <source>
        <dbReference type="SAM" id="Phobius"/>
    </source>
</evidence>
<evidence type="ECO:0008006" key="4">
    <source>
        <dbReference type="Google" id="ProtNLM"/>
    </source>
</evidence>
<gene>
    <name evidence="3" type="ORF">TVY486_0802680</name>
</gene>
<evidence type="ECO:0000256" key="2">
    <source>
        <dbReference type="SAM" id="SignalP"/>
    </source>
</evidence>
<feature type="signal peptide" evidence="2">
    <location>
        <begin position="1"/>
        <end position="20"/>
    </location>
</feature>
<feature type="transmembrane region" description="Helical" evidence="1">
    <location>
        <begin position="116"/>
        <end position="135"/>
    </location>
</feature>
<feature type="chain" id="PRO_5003409818" description="Trypanosoma vivax" evidence="2">
    <location>
        <begin position="21"/>
        <end position="139"/>
    </location>
</feature>
<proteinExistence type="predicted"/>
<evidence type="ECO:0000313" key="3">
    <source>
        <dbReference type="EMBL" id="CCC49659.1"/>
    </source>
</evidence>
<accession>G0U0R0</accession>
<keyword evidence="1" id="KW-0472">Membrane</keyword>
<name>G0U0R0_TRYVY</name>
<dbReference type="EMBL" id="HE573024">
    <property type="protein sequence ID" value="CCC49659.1"/>
    <property type="molecule type" value="Genomic_DNA"/>
</dbReference>
<protein>
    <recommendedName>
        <fullName evidence="4">Trypanosoma vivax</fullName>
    </recommendedName>
</protein>
<reference evidence="3" key="1">
    <citation type="journal article" date="2012" name="Proc. Natl. Acad. Sci. U.S.A.">
        <title>Antigenic diversity is generated by distinct evolutionary mechanisms in African trypanosome species.</title>
        <authorList>
            <person name="Jackson A.P."/>
            <person name="Berry A."/>
            <person name="Aslett M."/>
            <person name="Allison H.C."/>
            <person name="Burton P."/>
            <person name="Vavrova-Anderson J."/>
            <person name="Brown R."/>
            <person name="Browne H."/>
            <person name="Corton N."/>
            <person name="Hauser H."/>
            <person name="Gamble J."/>
            <person name="Gilderthorp R."/>
            <person name="Marcello L."/>
            <person name="McQuillan J."/>
            <person name="Otto T.D."/>
            <person name="Quail M.A."/>
            <person name="Sanders M.J."/>
            <person name="van Tonder A."/>
            <person name="Ginger M.L."/>
            <person name="Field M.C."/>
            <person name="Barry J.D."/>
            <person name="Hertz-Fowler C."/>
            <person name="Berriman M."/>
        </authorList>
    </citation>
    <scope>NUCLEOTIDE SEQUENCE</scope>
    <source>
        <strain evidence="3">Y486</strain>
    </source>
</reference>